<feature type="transmembrane region" description="Helical" evidence="1">
    <location>
        <begin position="17"/>
        <end position="36"/>
    </location>
</feature>
<reference evidence="2 3" key="1">
    <citation type="journal article" date="2017" name="Int. J. Syst. Evol. Microbiol.">
        <title>Jeotgalibaca porci sp. nov. and Jeotgalibaca arthritidis sp. nov., isolated from pigs, and emended description of the genus Jeotgalibaca.</title>
        <authorList>
            <person name="Zamora L."/>
            <person name="Perez-Sancho M."/>
            <person name="Dominguez L."/>
            <person name="Fernandez-Garayzabal J.F."/>
            <person name="Vela A.I."/>
        </authorList>
    </citation>
    <scope>NUCLEOTIDE SEQUENCE [LARGE SCALE GENOMIC DNA]</scope>
    <source>
        <strain evidence="2 3">CECT 9157</strain>
    </source>
</reference>
<dbReference type="AlphaFoldDB" id="A0A6G7K8S1"/>
<dbReference type="RefSeq" id="WP_076768394.1">
    <property type="nucleotide sequence ID" value="NZ_CP049740.1"/>
</dbReference>
<evidence type="ECO:0000313" key="3">
    <source>
        <dbReference type="Proteomes" id="UP000501451"/>
    </source>
</evidence>
<evidence type="ECO:0000313" key="2">
    <source>
        <dbReference type="EMBL" id="QII81650.1"/>
    </source>
</evidence>
<protein>
    <submittedName>
        <fullName evidence="2">Uncharacterized protein</fullName>
    </submittedName>
</protein>
<organism evidence="2 3">
    <name type="scientific">Jeotgalibaca arthritidis</name>
    <dbReference type="NCBI Taxonomy" id="1868794"/>
    <lineage>
        <taxon>Bacteria</taxon>
        <taxon>Bacillati</taxon>
        <taxon>Bacillota</taxon>
        <taxon>Bacilli</taxon>
        <taxon>Lactobacillales</taxon>
        <taxon>Carnobacteriaceae</taxon>
        <taxon>Jeotgalibaca</taxon>
    </lineage>
</organism>
<accession>A0A6G7K8S1</accession>
<name>A0A6G7K8S1_9LACT</name>
<keyword evidence="1" id="KW-0472">Membrane</keyword>
<feature type="transmembrane region" description="Helical" evidence="1">
    <location>
        <begin position="80"/>
        <end position="101"/>
    </location>
</feature>
<dbReference type="KEGG" id="jar:G7057_03590"/>
<proteinExistence type="predicted"/>
<sequence length="106" mass="11725">MKLTFLPKTKLGKLSNWAMVYFLLSFGFVAVIRSIWGGPDVTQTILNWLLLLVLFSAGVAAFISLFGNLVAIVWREDRSIIGIIIFILSVPLCALVASFLLGSYMI</sequence>
<evidence type="ECO:0000256" key="1">
    <source>
        <dbReference type="SAM" id="Phobius"/>
    </source>
</evidence>
<feature type="transmembrane region" description="Helical" evidence="1">
    <location>
        <begin position="48"/>
        <end position="74"/>
    </location>
</feature>
<keyword evidence="3" id="KW-1185">Reference proteome</keyword>
<keyword evidence="1" id="KW-0812">Transmembrane</keyword>
<keyword evidence="1" id="KW-1133">Transmembrane helix</keyword>
<dbReference type="Proteomes" id="UP000501451">
    <property type="component" value="Chromosome"/>
</dbReference>
<dbReference type="EMBL" id="CP049740">
    <property type="protein sequence ID" value="QII81650.1"/>
    <property type="molecule type" value="Genomic_DNA"/>
</dbReference>
<gene>
    <name evidence="2" type="ORF">G7057_03590</name>
</gene>